<dbReference type="InterPro" id="IPR011993">
    <property type="entry name" value="PH-like_dom_sf"/>
</dbReference>
<comment type="caution">
    <text evidence="7">The sequence shown here is derived from an EMBL/GenBank/DDBJ whole genome shotgun (WGS) entry which is preliminary data.</text>
</comment>
<dbReference type="SUPFAM" id="SSF144000">
    <property type="entry name" value="Oxysterol-binding protein-like"/>
    <property type="match status" value="1"/>
</dbReference>
<dbReference type="GO" id="GO:0005829">
    <property type="term" value="C:cytosol"/>
    <property type="evidence" value="ECO:0007669"/>
    <property type="project" value="TreeGrafter"/>
</dbReference>
<feature type="compositionally biased region" description="Basic and acidic residues" evidence="5">
    <location>
        <begin position="305"/>
        <end position="322"/>
    </location>
</feature>
<feature type="region of interest" description="Disordered" evidence="5">
    <location>
        <begin position="1"/>
        <end position="75"/>
    </location>
</feature>
<reference evidence="7" key="1">
    <citation type="submission" date="2018-05" db="EMBL/GenBank/DDBJ databases">
        <title>Draft genome of Mucuna pruriens seed.</title>
        <authorList>
            <person name="Nnadi N.E."/>
            <person name="Vos R."/>
            <person name="Hasami M.H."/>
            <person name="Devisetty U.K."/>
            <person name="Aguiy J.C."/>
        </authorList>
    </citation>
    <scope>NUCLEOTIDE SEQUENCE [LARGE SCALE GENOMIC DNA]</scope>
    <source>
        <strain evidence="7">JCA_2017</strain>
    </source>
</reference>
<feature type="region of interest" description="Disordered" evidence="5">
    <location>
        <begin position="357"/>
        <end position="376"/>
    </location>
</feature>
<dbReference type="InterPro" id="IPR000648">
    <property type="entry name" value="Oxysterol-bd"/>
</dbReference>
<dbReference type="Pfam" id="PF01237">
    <property type="entry name" value="Oxysterol_BP"/>
    <property type="match status" value="1"/>
</dbReference>
<dbReference type="GO" id="GO:0016020">
    <property type="term" value="C:membrane"/>
    <property type="evidence" value="ECO:0007669"/>
    <property type="project" value="TreeGrafter"/>
</dbReference>
<comment type="function">
    <text evidence="1">May be involved in the transport of sterols.</text>
</comment>
<dbReference type="InterPro" id="IPR037239">
    <property type="entry name" value="OSBP_sf"/>
</dbReference>
<keyword evidence="3" id="KW-0445">Lipid transport</keyword>
<evidence type="ECO:0000256" key="3">
    <source>
        <dbReference type="ARBA" id="ARBA00023055"/>
    </source>
</evidence>
<proteinExistence type="predicted"/>
<feature type="region of interest" description="Disordered" evidence="5">
    <location>
        <begin position="305"/>
        <end position="344"/>
    </location>
</feature>
<evidence type="ECO:0000256" key="4">
    <source>
        <dbReference type="ARBA" id="ARBA00023121"/>
    </source>
</evidence>
<accession>A0A371II11</accession>
<feature type="non-terminal residue" evidence="7">
    <location>
        <position position="1"/>
    </location>
</feature>
<feature type="compositionally biased region" description="Low complexity" evidence="5">
    <location>
        <begin position="43"/>
        <end position="71"/>
    </location>
</feature>
<evidence type="ECO:0000256" key="2">
    <source>
        <dbReference type="ARBA" id="ARBA00022448"/>
    </source>
</evidence>
<evidence type="ECO:0000313" key="7">
    <source>
        <dbReference type="EMBL" id="RDY14653.1"/>
    </source>
</evidence>
<feature type="domain" description="PH" evidence="6">
    <location>
        <begin position="89"/>
        <end position="216"/>
    </location>
</feature>
<dbReference type="PANTHER" id="PTHR10972">
    <property type="entry name" value="OXYSTEROL-BINDING PROTEIN-RELATED"/>
    <property type="match status" value="1"/>
</dbReference>
<keyword evidence="4" id="KW-0446">Lipid-binding</keyword>
<dbReference type="Proteomes" id="UP000257109">
    <property type="component" value="Unassembled WGS sequence"/>
</dbReference>
<organism evidence="7 8">
    <name type="scientific">Mucuna pruriens</name>
    <name type="common">Velvet bean</name>
    <name type="synonym">Dolichos pruriens</name>
    <dbReference type="NCBI Taxonomy" id="157652"/>
    <lineage>
        <taxon>Eukaryota</taxon>
        <taxon>Viridiplantae</taxon>
        <taxon>Streptophyta</taxon>
        <taxon>Embryophyta</taxon>
        <taxon>Tracheophyta</taxon>
        <taxon>Spermatophyta</taxon>
        <taxon>Magnoliopsida</taxon>
        <taxon>eudicotyledons</taxon>
        <taxon>Gunneridae</taxon>
        <taxon>Pentapetalae</taxon>
        <taxon>rosids</taxon>
        <taxon>fabids</taxon>
        <taxon>Fabales</taxon>
        <taxon>Fabaceae</taxon>
        <taxon>Papilionoideae</taxon>
        <taxon>50 kb inversion clade</taxon>
        <taxon>NPAAA clade</taxon>
        <taxon>indigoferoid/millettioid clade</taxon>
        <taxon>Phaseoleae</taxon>
        <taxon>Mucuna</taxon>
    </lineage>
</organism>
<dbReference type="OrthoDB" id="14833at2759"/>
<dbReference type="GO" id="GO:0006869">
    <property type="term" value="P:lipid transport"/>
    <property type="evidence" value="ECO:0007669"/>
    <property type="project" value="UniProtKB-KW"/>
</dbReference>
<gene>
    <name evidence="7" type="primary">ORP1C</name>
    <name evidence="7" type="ORF">CR513_00262</name>
</gene>
<evidence type="ECO:0000313" key="8">
    <source>
        <dbReference type="Proteomes" id="UP000257109"/>
    </source>
</evidence>
<dbReference type="AlphaFoldDB" id="A0A371II11"/>
<evidence type="ECO:0000256" key="5">
    <source>
        <dbReference type="SAM" id="MobiDB-lite"/>
    </source>
</evidence>
<dbReference type="PANTHER" id="PTHR10972:SF171">
    <property type="entry name" value="OSBP(OXYSTEROL-BINDING PROTEIN)-RELATED PROTEIN 1C"/>
    <property type="match status" value="1"/>
</dbReference>
<dbReference type="InterPro" id="IPR001849">
    <property type="entry name" value="PH_domain"/>
</dbReference>
<dbReference type="Pfam" id="PF00169">
    <property type="entry name" value="PH"/>
    <property type="match status" value="1"/>
</dbReference>
<evidence type="ECO:0000256" key="1">
    <source>
        <dbReference type="ARBA" id="ARBA00003361"/>
    </source>
</evidence>
<name>A0A371II11_MUCPR</name>
<dbReference type="GO" id="GO:0032934">
    <property type="term" value="F:sterol binding"/>
    <property type="evidence" value="ECO:0007669"/>
    <property type="project" value="TreeGrafter"/>
</dbReference>
<dbReference type="PROSITE" id="PS50003">
    <property type="entry name" value="PH_DOMAIN"/>
    <property type="match status" value="1"/>
</dbReference>
<evidence type="ECO:0000259" key="6">
    <source>
        <dbReference type="PROSITE" id="PS50003"/>
    </source>
</evidence>
<dbReference type="SUPFAM" id="SSF50729">
    <property type="entry name" value="PH domain-like"/>
    <property type="match status" value="1"/>
</dbReference>
<protein>
    <submittedName>
        <fullName evidence="7">Oxysterol-binding protein-related protein 1C</fullName>
    </submittedName>
</protein>
<feature type="compositionally biased region" description="Polar residues" evidence="5">
    <location>
        <begin position="1"/>
        <end position="12"/>
    </location>
</feature>
<keyword evidence="2" id="KW-0813">Transport</keyword>
<keyword evidence="8" id="KW-1185">Reference proteome</keyword>
<dbReference type="EMBL" id="QJKJ01000036">
    <property type="protein sequence ID" value="RDY14653.1"/>
    <property type="molecule type" value="Genomic_DNA"/>
</dbReference>
<sequence>MNSFRGSLNRTKPGSAGVPRQPASSEEHHHPAPPTAPPLFRFRSLSSCGHNRSSSSSSSSARGVQRSASARFSRHSAARGEVMLNDIVGNGISGILHKWVNYGRGWRPRWVVLHDGVLSYYKIHGPDKLVLNQDVETGSKVIGEESLRRIKSHRNCPSRGRKPVSEIHLMVCSVRENKSDERRFSVCTGTKNRLHLRAESREDRATWVEAIMAVKGMYPRSPNVEIMAPVASVVISTDKLRQLLLQEGVSEAAIAESEEIMRAEFSQLHNHIVALKQKQLLLMDTLRHLEAEKVDLENTLVEDLRQSKDEADPYLSTHEKYSEGSGGDSSDENDRNDNSDDEDDAFFDTYDDNIILSSDEHDETGPNGTCDEKSPIGSVGFNYPEVKRRKKLPDPVEKESSVSLWSIIKDNIGKDLTKVCLPVYFNEPLSSLQKCFEDVEYSYLVDQAYEWGKMPQVSGAVL</sequence>
<dbReference type="Gene3D" id="2.30.29.30">
    <property type="entry name" value="Pleckstrin-homology domain (PH domain)/Phosphotyrosine-binding domain (PTB)"/>
    <property type="match status" value="1"/>
</dbReference>
<dbReference type="SMART" id="SM00233">
    <property type="entry name" value="PH"/>
    <property type="match status" value="1"/>
</dbReference>